<organism evidence="5 6">
    <name type="scientific">Aeromicrobium piscarium</name>
    <dbReference type="NCBI Taxonomy" id="2590901"/>
    <lineage>
        <taxon>Bacteria</taxon>
        <taxon>Bacillati</taxon>
        <taxon>Actinomycetota</taxon>
        <taxon>Actinomycetes</taxon>
        <taxon>Propionibacteriales</taxon>
        <taxon>Nocardioidaceae</taxon>
        <taxon>Aeromicrobium</taxon>
    </lineage>
</organism>
<dbReference type="AlphaFoldDB" id="A0A554SFX4"/>
<evidence type="ECO:0000313" key="5">
    <source>
        <dbReference type="EMBL" id="TSD65250.1"/>
    </source>
</evidence>
<gene>
    <name evidence="5" type="ORF">FNM00_06000</name>
</gene>
<dbReference type="InterPro" id="IPR036388">
    <property type="entry name" value="WH-like_DNA-bd_sf"/>
</dbReference>
<dbReference type="Gene3D" id="1.10.10.10">
    <property type="entry name" value="Winged helix-like DNA-binding domain superfamily/Winged helix DNA-binding domain"/>
    <property type="match status" value="1"/>
</dbReference>
<feature type="domain" description="HTH gntR-type" evidence="4">
    <location>
        <begin position="11"/>
        <end position="78"/>
    </location>
</feature>
<evidence type="ECO:0000256" key="2">
    <source>
        <dbReference type="ARBA" id="ARBA00023125"/>
    </source>
</evidence>
<dbReference type="Proteomes" id="UP000316988">
    <property type="component" value="Unassembled WGS sequence"/>
</dbReference>
<dbReference type="PROSITE" id="PS50949">
    <property type="entry name" value="HTH_GNTR"/>
    <property type="match status" value="1"/>
</dbReference>
<dbReference type="SMART" id="SM00895">
    <property type="entry name" value="FCD"/>
    <property type="match status" value="1"/>
</dbReference>
<dbReference type="SMART" id="SM00345">
    <property type="entry name" value="HTH_GNTR"/>
    <property type="match status" value="1"/>
</dbReference>
<reference evidence="5 6" key="1">
    <citation type="submission" date="2019-07" db="EMBL/GenBank/DDBJ databases">
        <authorList>
            <person name="Zhao L.H."/>
        </authorList>
    </citation>
    <scope>NUCLEOTIDE SEQUENCE [LARGE SCALE GENOMIC DNA]</scope>
    <source>
        <strain evidence="5 6">Co35</strain>
    </source>
</reference>
<keyword evidence="6" id="KW-1185">Reference proteome</keyword>
<evidence type="ECO:0000313" key="6">
    <source>
        <dbReference type="Proteomes" id="UP000316988"/>
    </source>
</evidence>
<dbReference type="InterPro" id="IPR008920">
    <property type="entry name" value="TF_FadR/GntR_C"/>
</dbReference>
<dbReference type="Pfam" id="PF00392">
    <property type="entry name" value="GntR"/>
    <property type="match status" value="1"/>
</dbReference>
<evidence type="ECO:0000256" key="1">
    <source>
        <dbReference type="ARBA" id="ARBA00023015"/>
    </source>
</evidence>
<keyword evidence="1" id="KW-0805">Transcription regulation</keyword>
<dbReference type="InterPro" id="IPR011711">
    <property type="entry name" value="GntR_C"/>
</dbReference>
<dbReference type="Gene3D" id="1.20.120.530">
    <property type="entry name" value="GntR ligand-binding domain-like"/>
    <property type="match status" value="1"/>
</dbReference>
<dbReference type="SUPFAM" id="SSF48008">
    <property type="entry name" value="GntR ligand-binding domain-like"/>
    <property type="match status" value="1"/>
</dbReference>
<dbReference type="PANTHER" id="PTHR43537">
    <property type="entry name" value="TRANSCRIPTIONAL REGULATOR, GNTR FAMILY"/>
    <property type="match status" value="1"/>
</dbReference>
<dbReference type="InterPro" id="IPR036390">
    <property type="entry name" value="WH_DNA-bd_sf"/>
</dbReference>
<evidence type="ECO:0000256" key="3">
    <source>
        <dbReference type="ARBA" id="ARBA00023163"/>
    </source>
</evidence>
<dbReference type="SUPFAM" id="SSF46785">
    <property type="entry name" value="Winged helix' DNA-binding domain"/>
    <property type="match status" value="1"/>
</dbReference>
<dbReference type="GO" id="GO:0003700">
    <property type="term" value="F:DNA-binding transcription factor activity"/>
    <property type="evidence" value="ECO:0007669"/>
    <property type="project" value="InterPro"/>
</dbReference>
<name>A0A554SFX4_9ACTN</name>
<sequence length="219" mass="24313">MISARTLERDDSLRDKALRIVRQAIVSGEIKSGEVCSATALARQLGVSVSPVREAMLTLVNAGIMEPVRNIGFRVAELTPADLDEVFELRLMLEVPAVRALADVDLTAERDRLDQLVRATEVSAEDRDVNTFLAADREFHLALLELHGNRRLLDWVAILRDQTRLYGLRESDTHTLSEAAGEHRSILNAVLDGDGEAADRLLSAHLAHTRSDWAHPPER</sequence>
<dbReference type="InterPro" id="IPR000524">
    <property type="entry name" value="Tscrpt_reg_HTH_GntR"/>
</dbReference>
<dbReference type="GO" id="GO:0003677">
    <property type="term" value="F:DNA binding"/>
    <property type="evidence" value="ECO:0007669"/>
    <property type="project" value="UniProtKB-KW"/>
</dbReference>
<dbReference type="Pfam" id="PF07729">
    <property type="entry name" value="FCD"/>
    <property type="match status" value="1"/>
</dbReference>
<comment type="caution">
    <text evidence="5">The sequence shown here is derived from an EMBL/GenBank/DDBJ whole genome shotgun (WGS) entry which is preliminary data.</text>
</comment>
<keyword evidence="2" id="KW-0238">DNA-binding</keyword>
<keyword evidence="3" id="KW-0804">Transcription</keyword>
<accession>A0A554SFX4</accession>
<protein>
    <submittedName>
        <fullName evidence="5">GntR family transcriptional regulator</fullName>
    </submittedName>
</protein>
<evidence type="ECO:0000259" key="4">
    <source>
        <dbReference type="PROSITE" id="PS50949"/>
    </source>
</evidence>
<dbReference type="EMBL" id="VLNT01000003">
    <property type="protein sequence ID" value="TSD65250.1"/>
    <property type="molecule type" value="Genomic_DNA"/>
</dbReference>
<proteinExistence type="predicted"/>
<dbReference type="OrthoDB" id="3267569at2"/>
<dbReference type="RefSeq" id="WP_143912412.1">
    <property type="nucleotide sequence ID" value="NZ_VLNT01000003.1"/>
</dbReference>
<dbReference type="PANTHER" id="PTHR43537:SF45">
    <property type="entry name" value="GNTR FAMILY REGULATORY PROTEIN"/>
    <property type="match status" value="1"/>
</dbReference>